<organism evidence="3 4">
    <name type="scientific">Sulfitobacter indolifex HEL-45</name>
    <dbReference type="NCBI Taxonomy" id="391624"/>
    <lineage>
        <taxon>Bacteria</taxon>
        <taxon>Pseudomonadati</taxon>
        <taxon>Pseudomonadota</taxon>
        <taxon>Alphaproteobacteria</taxon>
        <taxon>Rhodobacterales</taxon>
        <taxon>Roseobacteraceae</taxon>
        <taxon>Sulfitobacter</taxon>
    </lineage>
</organism>
<evidence type="ECO:0000313" key="4">
    <source>
        <dbReference type="Proteomes" id="UP000003257"/>
    </source>
</evidence>
<reference evidence="3 4" key="1">
    <citation type="submission" date="2007-11" db="EMBL/GenBank/DDBJ databases">
        <authorList>
            <person name="Wagner-Dobler I."/>
            <person name="Ferriera S."/>
            <person name="Johnson J."/>
            <person name="Kravitz S."/>
            <person name="Beeson K."/>
            <person name="Sutton G."/>
            <person name="Rogers Y.-H."/>
            <person name="Friedman R."/>
            <person name="Frazier M."/>
            <person name="Venter J.C."/>
        </authorList>
    </citation>
    <scope>NUCLEOTIDE SEQUENCE [LARGE SCALE GENOMIC DNA]</scope>
    <source>
        <strain evidence="3 4">HEL-45</strain>
    </source>
</reference>
<feature type="domain" description="Cell wall hydrolase SleB" evidence="2">
    <location>
        <begin position="96"/>
        <end position="205"/>
    </location>
</feature>
<keyword evidence="1" id="KW-0732">Signal</keyword>
<feature type="chain" id="PRO_5046254362" evidence="1">
    <location>
        <begin position="24"/>
        <end position="214"/>
    </location>
</feature>
<comment type="caution">
    <text evidence="3">The sequence shown here is derived from an EMBL/GenBank/DDBJ whole genome shotgun (WGS) entry which is preliminary data.</text>
</comment>
<dbReference type="InterPro" id="IPR042047">
    <property type="entry name" value="SleB_dom1"/>
</dbReference>
<dbReference type="InterPro" id="IPR011105">
    <property type="entry name" value="Cell_wall_hydrolase_SleB"/>
</dbReference>
<evidence type="ECO:0000256" key="1">
    <source>
        <dbReference type="SAM" id="SignalP"/>
    </source>
</evidence>
<proteinExistence type="predicted"/>
<dbReference type="RefSeq" id="WP_007119389.1">
    <property type="nucleotide sequence ID" value="NZ_ABID01000002.1"/>
</dbReference>
<dbReference type="Gene3D" id="1.10.10.2520">
    <property type="entry name" value="Cell wall hydrolase SleB, domain 1"/>
    <property type="match status" value="1"/>
</dbReference>
<accession>A0ABM9X6U2</accession>
<dbReference type="EMBL" id="ABID01000002">
    <property type="protein sequence ID" value="EDQ05251.1"/>
    <property type="molecule type" value="Genomic_DNA"/>
</dbReference>
<dbReference type="Pfam" id="PF07486">
    <property type="entry name" value="Hydrolase_2"/>
    <property type="match status" value="1"/>
</dbReference>
<protein>
    <submittedName>
        <fullName evidence="3">Cell wall hydrolase domain protein</fullName>
    </submittedName>
</protein>
<evidence type="ECO:0000313" key="3">
    <source>
        <dbReference type="EMBL" id="EDQ05251.1"/>
    </source>
</evidence>
<sequence>MMRFIRSISFALSVALCSAPLAAAASSESASDLAQIELQGLKSAGAARLREMVAQPASASETDVKFSKAWVDSQPKAEGSAELQCLAEALYFEARGETVKGQFAVAEVIMNRVKSARFPGTLCGVINQGTGRKYQCQFTYTCDGNKEVINEPRAFARVSKVARAIIDGTAPKLTNGATHYHTTAVNPNWARVYTKTARIGQHLFYRHTWKTASN</sequence>
<name>A0ABM9X6U2_9RHOB</name>
<dbReference type="GO" id="GO:0016787">
    <property type="term" value="F:hydrolase activity"/>
    <property type="evidence" value="ECO:0007669"/>
    <property type="project" value="UniProtKB-KW"/>
</dbReference>
<gene>
    <name evidence="3" type="ORF">OIHEL45_10928</name>
</gene>
<keyword evidence="3" id="KW-0378">Hydrolase</keyword>
<keyword evidence="4" id="KW-1185">Reference proteome</keyword>
<dbReference type="Proteomes" id="UP000003257">
    <property type="component" value="Unassembled WGS sequence"/>
</dbReference>
<feature type="signal peptide" evidence="1">
    <location>
        <begin position="1"/>
        <end position="23"/>
    </location>
</feature>
<evidence type="ECO:0000259" key="2">
    <source>
        <dbReference type="Pfam" id="PF07486"/>
    </source>
</evidence>